<sequence length="46" mass="5533">RKLLAFKDNLYGFLKARKAGLPFLINEEEGKFVRKLRWKNIKQKLL</sequence>
<comment type="caution">
    <text evidence="1">The sequence shown here is derived from an EMBL/GenBank/DDBJ whole genome shotgun (WGS) entry which is preliminary data.</text>
</comment>
<organism evidence="1">
    <name type="scientific">marine sediment metagenome</name>
    <dbReference type="NCBI Taxonomy" id="412755"/>
    <lineage>
        <taxon>unclassified sequences</taxon>
        <taxon>metagenomes</taxon>
        <taxon>ecological metagenomes</taxon>
    </lineage>
</organism>
<protein>
    <submittedName>
        <fullName evidence="1">Uncharacterized protein</fullName>
    </submittedName>
</protein>
<proteinExistence type="predicted"/>
<name>A0A0F9FD26_9ZZZZ</name>
<dbReference type="AlphaFoldDB" id="A0A0F9FD26"/>
<accession>A0A0F9FD26</accession>
<feature type="non-terminal residue" evidence="1">
    <location>
        <position position="1"/>
    </location>
</feature>
<gene>
    <name evidence="1" type="ORF">LCGC14_2045980</name>
</gene>
<evidence type="ECO:0000313" key="1">
    <source>
        <dbReference type="EMBL" id="KKL76326.1"/>
    </source>
</evidence>
<dbReference type="EMBL" id="LAZR01024082">
    <property type="protein sequence ID" value="KKL76326.1"/>
    <property type="molecule type" value="Genomic_DNA"/>
</dbReference>
<reference evidence="1" key="1">
    <citation type="journal article" date="2015" name="Nature">
        <title>Complex archaea that bridge the gap between prokaryotes and eukaryotes.</title>
        <authorList>
            <person name="Spang A."/>
            <person name="Saw J.H."/>
            <person name="Jorgensen S.L."/>
            <person name="Zaremba-Niedzwiedzka K."/>
            <person name="Martijn J."/>
            <person name="Lind A.E."/>
            <person name="van Eijk R."/>
            <person name="Schleper C."/>
            <person name="Guy L."/>
            <person name="Ettema T.J."/>
        </authorList>
    </citation>
    <scope>NUCLEOTIDE SEQUENCE</scope>
</reference>